<evidence type="ECO:0000313" key="2">
    <source>
        <dbReference type="Proteomes" id="UP001205566"/>
    </source>
</evidence>
<organism evidence="1 2">
    <name type="scientific">Microbulbifer elongatus</name>
    <dbReference type="NCBI Taxonomy" id="86173"/>
    <lineage>
        <taxon>Bacteria</taxon>
        <taxon>Pseudomonadati</taxon>
        <taxon>Pseudomonadota</taxon>
        <taxon>Gammaproteobacteria</taxon>
        <taxon>Cellvibrionales</taxon>
        <taxon>Microbulbiferaceae</taxon>
        <taxon>Microbulbifer</taxon>
    </lineage>
</organism>
<dbReference type="Proteomes" id="UP001205566">
    <property type="component" value="Unassembled WGS sequence"/>
</dbReference>
<sequence>MNNPWDKIDVPVSDVHARRVDPKHSEDFFWARDHSGGYLFIFRSKPKQKMPDRYPALTGIAVDSTPEPGSGRHRLILFLRERSDWELFLALCQDLVAATKVDGITEAAVPSVILRRLTRWRDFLSTERVGLLSEQEIKGLIGELIFLSTHLADHQGIGSAVKSWEGPNDSPQDFCVGNTAIEVKCQLGTTTSRIAISSEQQLFSQLPFSYLYVVTLGKTEHTPEALNLLDMVAEIRERVSIEAPDMLEYFNDLVYETGYRDDERYRNFSYLLVGQKMYEIEGEFPRLRPDSIPCGVERVRYNLDLSVCEPFIGTPDWVNLDV</sequence>
<comment type="caution">
    <text evidence="1">The sequence shown here is derived from an EMBL/GenBank/DDBJ whole genome shotgun (WGS) entry which is preliminary data.</text>
</comment>
<evidence type="ECO:0000313" key="1">
    <source>
        <dbReference type="EMBL" id="MCQ3828460.1"/>
    </source>
</evidence>
<dbReference type="Pfam" id="PF14390">
    <property type="entry name" value="DUF4420"/>
    <property type="match status" value="1"/>
</dbReference>
<name>A0ABT1NX36_9GAMM</name>
<dbReference type="RefSeq" id="WP_255873298.1">
    <property type="nucleotide sequence ID" value="NZ_JACASI010000011.1"/>
</dbReference>
<dbReference type="InterPro" id="IPR025534">
    <property type="entry name" value="DUF4420"/>
</dbReference>
<protein>
    <submittedName>
        <fullName evidence="1">PD-(D/E)XK motif protein</fullName>
    </submittedName>
</protein>
<gene>
    <name evidence="1" type="ORF">HXX02_03300</name>
</gene>
<keyword evidence="2" id="KW-1185">Reference proteome</keyword>
<reference evidence="1" key="1">
    <citation type="thesis" date="2020" institute="Technische Universitat Dresden" country="Dresden, Germany">
        <title>The Agarolytic System of Microbulbifer elongatus PORT2, Isolated from Batu Karas, Pangandaran West Java Indonesia.</title>
        <authorList>
            <person name="Anggraeni S.R."/>
        </authorList>
    </citation>
    <scope>NUCLEOTIDE SEQUENCE</scope>
    <source>
        <strain evidence="1">PORT2</strain>
    </source>
</reference>
<proteinExistence type="predicted"/>
<dbReference type="EMBL" id="JACASI010000011">
    <property type="protein sequence ID" value="MCQ3828460.1"/>
    <property type="molecule type" value="Genomic_DNA"/>
</dbReference>
<accession>A0ABT1NX36</accession>